<dbReference type="Pfam" id="PF21818">
    <property type="entry name" value="DUF6884"/>
    <property type="match status" value="1"/>
</dbReference>
<organism evidence="2 3">
    <name type="scientific">Dactylosporangium sucinum</name>
    <dbReference type="NCBI Taxonomy" id="1424081"/>
    <lineage>
        <taxon>Bacteria</taxon>
        <taxon>Bacillati</taxon>
        <taxon>Actinomycetota</taxon>
        <taxon>Actinomycetes</taxon>
        <taxon>Micromonosporales</taxon>
        <taxon>Micromonosporaceae</taxon>
        <taxon>Dactylosporangium</taxon>
    </lineage>
</organism>
<evidence type="ECO:0000313" key="2">
    <source>
        <dbReference type="EMBL" id="GGM86363.1"/>
    </source>
</evidence>
<dbReference type="InterPro" id="IPR049251">
    <property type="entry name" value="DUF6884"/>
</dbReference>
<accession>A0A917UGP0</accession>
<feature type="domain" description="DUF6884" evidence="1">
    <location>
        <begin position="210"/>
        <end position="337"/>
    </location>
</feature>
<dbReference type="AlphaFoldDB" id="A0A917UGP0"/>
<name>A0A917UGP0_9ACTN</name>
<dbReference type="Proteomes" id="UP000642070">
    <property type="component" value="Unassembled WGS sequence"/>
</dbReference>
<proteinExistence type="predicted"/>
<reference evidence="2" key="1">
    <citation type="journal article" date="2014" name="Int. J. Syst. Evol. Microbiol.">
        <title>Complete genome sequence of Corynebacterium casei LMG S-19264T (=DSM 44701T), isolated from a smear-ripened cheese.</title>
        <authorList>
            <consortium name="US DOE Joint Genome Institute (JGI-PGF)"/>
            <person name="Walter F."/>
            <person name="Albersmeier A."/>
            <person name="Kalinowski J."/>
            <person name="Ruckert C."/>
        </authorList>
    </citation>
    <scope>NUCLEOTIDE SEQUENCE</scope>
    <source>
        <strain evidence="2">JCM 19831</strain>
    </source>
</reference>
<reference evidence="2" key="2">
    <citation type="submission" date="2020-09" db="EMBL/GenBank/DDBJ databases">
        <authorList>
            <person name="Sun Q."/>
            <person name="Ohkuma M."/>
        </authorList>
    </citation>
    <scope>NUCLEOTIDE SEQUENCE</scope>
    <source>
        <strain evidence="2">JCM 19831</strain>
    </source>
</reference>
<sequence length="520" mass="56167">MTNATNQEDIPTPPSTSSIVRLERLPHPNPHACRYCATSRATLRLTLSNGEQITSCRPHAANYRTSDASETTAWRPRRPLAMPHETSNGLPLPAGPGAIVPGQRVDCLPGSLPRRDGGQGGGVLVSLGPKTSVVDVHGAGRRRIPNHLLHPGCGPTVTAWRHSRGYRTTYPERDWLPSWSWLGWNIAQHQEYLAGQRSLPFPPTAPERLIIVVCGARKADQIEAPAGELYVGTYHKAARRAAEAIARPGTKIMIQSAWYGLVELTDQLLRYDARLGQQHTITRDGLYEQAEQLGLLDTPDVVVLAPIAYADLVLHVWPDARNPLAGSRGIGEQMARLAALADGRATIDDLVSTKPAGDQHVIGMDGGRVHLDAARFKAPSVPAPACGARRGTQSWTASDAPVSCARCTAIQTRRRDLQRWCAMLDRLAARPRADRPGHGRPNVSRVNHGTPSALLLALPPTRSIHDDAMITIDPVHRVTTRRVGPGTAVAPAARDLDRTAEVRPMIDPTPSVCAPVGAAT</sequence>
<protein>
    <recommendedName>
        <fullName evidence="1">DUF6884 domain-containing protein</fullName>
    </recommendedName>
</protein>
<comment type="caution">
    <text evidence="2">The sequence shown here is derived from an EMBL/GenBank/DDBJ whole genome shotgun (WGS) entry which is preliminary data.</text>
</comment>
<evidence type="ECO:0000259" key="1">
    <source>
        <dbReference type="Pfam" id="PF21818"/>
    </source>
</evidence>
<dbReference type="EMBL" id="BMPI01000106">
    <property type="protein sequence ID" value="GGM86363.1"/>
    <property type="molecule type" value="Genomic_DNA"/>
</dbReference>
<gene>
    <name evidence="2" type="ORF">GCM10007977_105320</name>
</gene>
<dbReference type="RefSeq" id="WP_190257671.1">
    <property type="nucleotide sequence ID" value="NZ_BMPI01000106.1"/>
</dbReference>
<evidence type="ECO:0000313" key="3">
    <source>
        <dbReference type="Proteomes" id="UP000642070"/>
    </source>
</evidence>
<keyword evidence="3" id="KW-1185">Reference proteome</keyword>